<dbReference type="AlphaFoldDB" id="A0AAP0RS77"/>
<dbReference type="EMBL" id="JBBPBK010000006">
    <property type="protein sequence ID" value="KAK9283273.1"/>
    <property type="molecule type" value="Genomic_DNA"/>
</dbReference>
<proteinExistence type="predicted"/>
<name>A0AAP0RS77_LIQFO</name>
<feature type="compositionally biased region" description="Acidic residues" evidence="1">
    <location>
        <begin position="32"/>
        <end position="41"/>
    </location>
</feature>
<evidence type="ECO:0000256" key="1">
    <source>
        <dbReference type="SAM" id="MobiDB-lite"/>
    </source>
</evidence>
<accession>A0AAP0RS77</accession>
<sequence>MVEVVPDSFVETVDPVDIEGAAEVSTAGVNEELVDPDDEADQFQHVTKLKGKKSKRKLLKELLGQSIQSGGGGANRKKKEGAQAKGRQSRSENGNSKVSISSLSVSDQGIINRNKIICEEASKVFEVADLVGLKFGNNKDVWLNRVREYEECDWDKGDDRSAEF</sequence>
<dbReference type="Proteomes" id="UP001415857">
    <property type="component" value="Unassembled WGS sequence"/>
</dbReference>
<evidence type="ECO:0000313" key="3">
    <source>
        <dbReference type="Proteomes" id="UP001415857"/>
    </source>
</evidence>
<organism evidence="2 3">
    <name type="scientific">Liquidambar formosana</name>
    <name type="common">Formosan gum</name>
    <dbReference type="NCBI Taxonomy" id="63359"/>
    <lineage>
        <taxon>Eukaryota</taxon>
        <taxon>Viridiplantae</taxon>
        <taxon>Streptophyta</taxon>
        <taxon>Embryophyta</taxon>
        <taxon>Tracheophyta</taxon>
        <taxon>Spermatophyta</taxon>
        <taxon>Magnoliopsida</taxon>
        <taxon>eudicotyledons</taxon>
        <taxon>Gunneridae</taxon>
        <taxon>Pentapetalae</taxon>
        <taxon>Saxifragales</taxon>
        <taxon>Altingiaceae</taxon>
        <taxon>Liquidambar</taxon>
    </lineage>
</organism>
<gene>
    <name evidence="2" type="ORF">L1049_011509</name>
</gene>
<feature type="region of interest" description="Disordered" evidence="1">
    <location>
        <begin position="27"/>
        <end position="48"/>
    </location>
</feature>
<feature type="region of interest" description="Disordered" evidence="1">
    <location>
        <begin position="64"/>
        <end position="101"/>
    </location>
</feature>
<protein>
    <submittedName>
        <fullName evidence="2">Uncharacterized protein</fullName>
    </submittedName>
</protein>
<keyword evidence="3" id="KW-1185">Reference proteome</keyword>
<evidence type="ECO:0000313" key="2">
    <source>
        <dbReference type="EMBL" id="KAK9283273.1"/>
    </source>
</evidence>
<reference evidence="2 3" key="1">
    <citation type="journal article" date="2024" name="Plant J.">
        <title>Genome sequences and population genomics reveal climatic adaptation and genomic divergence between two closely related sweetgum species.</title>
        <authorList>
            <person name="Xu W.Q."/>
            <person name="Ren C.Q."/>
            <person name="Zhang X.Y."/>
            <person name="Comes H.P."/>
            <person name="Liu X.H."/>
            <person name="Li Y.G."/>
            <person name="Kettle C.J."/>
            <person name="Jalonen R."/>
            <person name="Gaisberger H."/>
            <person name="Ma Y.Z."/>
            <person name="Qiu Y.X."/>
        </authorList>
    </citation>
    <scope>NUCLEOTIDE SEQUENCE [LARGE SCALE GENOMIC DNA]</scope>
    <source>
        <strain evidence="2">Hangzhou</strain>
    </source>
</reference>
<comment type="caution">
    <text evidence="2">The sequence shown here is derived from an EMBL/GenBank/DDBJ whole genome shotgun (WGS) entry which is preliminary data.</text>
</comment>